<proteinExistence type="predicted"/>
<keyword evidence="1" id="KW-0418">Kinase</keyword>
<keyword evidence="2" id="KW-1185">Reference proteome</keyword>
<dbReference type="AlphaFoldDB" id="A0A2U2HP51"/>
<accession>A0A2U2HP51</accession>
<protein>
    <submittedName>
        <fullName evidence="1">Thiamine-phosphate kinase</fullName>
    </submittedName>
</protein>
<evidence type="ECO:0000313" key="1">
    <source>
        <dbReference type="EMBL" id="PWF49290.1"/>
    </source>
</evidence>
<comment type="caution">
    <text evidence="1">The sequence shown here is derived from an EMBL/GenBank/DDBJ whole genome shotgun (WGS) entry which is preliminary data.</text>
</comment>
<reference evidence="1 2" key="1">
    <citation type="submission" date="2018-04" db="EMBL/GenBank/DDBJ databases">
        <title>Massilia violaceinigra sp. nov., a novel purple-pigmented bacterium isolated from Tianshan glacier, Xinjiang, China.</title>
        <authorList>
            <person name="Wang H."/>
        </authorList>
    </citation>
    <scope>NUCLEOTIDE SEQUENCE [LARGE SCALE GENOMIC DNA]</scope>
    <source>
        <strain evidence="1 2">B448-2</strain>
    </source>
</reference>
<organism evidence="1 2">
    <name type="scientific">Massilia glaciei</name>
    <dbReference type="NCBI Taxonomy" id="1524097"/>
    <lineage>
        <taxon>Bacteria</taxon>
        <taxon>Pseudomonadati</taxon>
        <taxon>Pseudomonadota</taxon>
        <taxon>Betaproteobacteria</taxon>
        <taxon>Burkholderiales</taxon>
        <taxon>Oxalobacteraceae</taxon>
        <taxon>Telluria group</taxon>
        <taxon>Massilia</taxon>
    </lineage>
</organism>
<sequence length="98" mass="10047">ASGVGATLDVDALPAGPALARQPRPLRRRFSAAGGDDYELCYTAPFEARAAVLAAGRQTHTAVTRVGVVEAARGLRLVDAGGCALDLTLPGFDHFAGD</sequence>
<dbReference type="GO" id="GO:0016301">
    <property type="term" value="F:kinase activity"/>
    <property type="evidence" value="ECO:0007669"/>
    <property type="project" value="UniProtKB-KW"/>
</dbReference>
<dbReference type="InterPro" id="IPR036676">
    <property type="entry name" value="PurM-like_C_sf"/>
</dbReference>
<dbReference type="Gene3D" id="3.90.650.10">
    <property type="entry name" value="PurM-like C-terminal domain"/>
    <property type="match status" value="1"/>
</dbReference>
<gene>
    <name evidence="1" type="ORF">C7C56_007360</name>
</gene>
<feature type="non-terminal residue" evidence="1">
    <location>
        <position position="1"/>
    </location>
</feature>
<dbReference type="SUPFAM" id="SSF56042">
    <property type="entry name" value="PurM C-terminal domain-like"/>
    <property type="match status" value="1"/>
</dbReference>
<name>A0A2U2HP51_9BURK</name>
<dbReference type="EMBL" id="PXWF02000098">
    <property type="protein sequence ID" value="PWF49290.1"/>
    <property type="molecule type" value="Genomic_DNA"/>
</dbReference>
<dbReference type="Proteomes" id="UP000241421">
    <property type="component" value="Unassembled WGS sequence"/>
</dbReference>
<evidence type="ECO:0000313" key="2">
    <source>
        <dbReference type="Proteomes" id="UP000241421"/>
    </source>
</evidence>
<keyword evidence="1" id="KW-0808">Transferase</keyword>